<dbReference type="Proteomes" id="UP000179636">
    <property type="component" value="Unassembled WGS sequence"/>
</dbReference>
<keyword evidence="1" id="KW-0479">Metal-binding</keyword>
<accession>A0A1S1JH63</accession>
<dbReference type="STRING" id="1908205.BKG60_14685"/>
<reference evidence="3 4" key="1">
    <citation type="submission" date="2016-10" db="EMBL/GenBank/DDBJ databases">
        <title>Evaluation of Human, Animal and Environmental Mycobacterium chelonae Isolates by Core Genome Phylogenomic Analysis, Targeted Gene Comparison, and Anti-microbial Susceptibility Patterns: A Tale of Mistaken Identities.</title>
        <authorList>
            <person name="Fogelson S.B."/>
            <person name="Camus A.C."/>
            <person name="Lorenz W."/>
            <person name="Vasireddy R."/>
            <person name="Vasireddy S."/>
            <person name="Smith T."/>
            <person name="Brown-Elliott B.A."/>
            <person name="Wallace R.J.Jr."/>
            <person name="Hasan N.A."/>
            <person name="Reischl U."/>
            <person name="Sanchez S."/>
        </authorList>
    </citation>
    <scope>NUCLEOTIDE SEQUENCE [LARGE SCALE GENOMIC DNA]</scope>
    <source>
        <strain evidence="3 4">24999</strain>
    </source>
</reference>
<proteinExistence type="predicted"/>
<evidence type="ECO:0000259" key="2">
    <source>
        <dbReference type="PROSITE" id="PS51819"/>
    </source>
</evidence>
<organism evidence="3 4">
    <name type="scientific">Mycobacterium syngnathidarum</name>
    <dbReference type="NCBI Taxonomy" id="1908205"/>
    <lineage>
        <taxon>Bacteria</taxon>
        <taxon>Bacillati</taxon>
        <taxon>Actinomycetota</taxon>
        <taxon>Actinomycetes</taxon>
        <taxon>Mycobacteriales</taxon>
        <taxon>Mycobacteriaceae</taxon>
        <taxon>Mycobacterium</taxon>
    </lineage>
</organism>
<dbReference type="Pfam" id="PF00903">
    <property type="entry name" value="Glyoxalase"/>
    <property type="match status" value="1"/>
</dbReference>
<dbReference type="PROSITE" id="PS00934">
    <property type="entry name" value="GLYOXALASE_I_1"/>
    <property type="match status" value="1"/>
</dbReference>
<dbReference type="InterPro" id="IPR018146">
    <property type="entry name" value="Glyoxalase_1_CS"/>
</dbReference>
<dbReference type="InterPro" id="IPR051332">
    <property type="entry name" value="Fosfomycin_Res_Enzymes"/>
</dbReference>
<dbReference type="GO" id="GO:0004462">
    <property type="term" value="F:lactoylglutathione lyase activity"/>
    <property type="evidence" value="ECO:0007669"/>
    <property type="project" value="InterPro"/>
</dbReference>
<dbReference type="PROSITE" id="PS51819">
    <property type="entry name" value="VOC"/>
    <property type="match status" value="1"/>
</dbReference>
<dbReference type="PANTHER" id="PTHR36113:SF1">
    <property type="entry name" value="GLYOXALASE_BLEOMYCIN RESISTANCE PROTEIN_DIOXYGENASE"/>
    <property type="match status" value="1"/>
</dbReference>
<dbReference type="InterPro" id="IPR029068">
    <property type="entry name" value="Glyas_Bleomycin-R_OHBP_Dase"/>
</dbReference>
<dbReference type="InterPro" id="IPR004360">
    <property type="entry name" value="Glyas_Fos-R_dOase_dom"/>
</dbReference>
<dbReference type="InterPro" id="IPR037523">
    <property type="entry name" value="VOC_core"/>
</dbReference>
<keyword evidence="4" id="KW-1185">Reference proteome</keyword>
<dbReference type="PANTHER" id="PTHR36113">
    <property type="entry name" value="LYASE, PUTATIVE-RELATED-RELATED"/>
    <property type="match status" value="1"/>
</dbReference>
<feature type="domain" description="VOC" evidence="2">
    <location>
        <begin position="10"/>
        <end position="134"/>
    </location>
</feature>
<dbReference type="AlphaFoldDB" id="A0A1S1JH63"/>
<comment type="caution">
    <text evidence="3">The sequence shown here is derived from an EMBL/GenBank/DDBJ whole genome shotgun (WGS) entry which is preliminary data.</text>
</comment>
<evidence type="ECO:0000256" key="1">
    <source>
        <dbReference type="ARBA" id="ARBA00022723"/>
    </source>
</evidence>
<dbReference type="RefSeq" id="WP_070188256.1">
    <property type="nucleotide sequence ID" value="NZ_MLCL01000059.1"/>
</dbReference>
<protein>
    <submittedName>
        <fullName evidence="3">Glyoxalase</fullName>
    </submittedName>
</protein>
<evidence type="ECO:0000313" key="3">
    <source>
        <dbReference type="EMBL" id="OHT80032.1"/>
    </source>
</evidence>
<dbReference type="Gene3D" id="3.10.180.10">
    <property type="entry name" value="2,3-Dihydroxybiphenyl 1,2-Dioxygenase, domain 1"/>
    <property type="match status" value="1"/>
</dbReference>
<dbReference type="OrthoDB" id="115162at2"/>
<evidence type="ECO:0000313" key="4">
    <source>
        <dbReference type="Proteomes" id="UP000179636"/>
    </source>
</evidence>
<dbReference type="SUPFAM" id="SSF54593">
    <property type="entry name" value="Glyoxalase/Bleomycin resistance protein/Dihydroxybiphenyl dioxygenase"/>
    <property type="match status" value="1"/>
</dbReference>
<sequence length="153" mass="16053">MTGTTTPQLATGHVGINVTDLDRSVDFYRNALGFEPLAVNTEGGHRYAFLGTNGTLRLTLWQQSNGRFSTETPGLHHLSFEAASIDEVRTVEAALKALGTQFAHDGVVAHGEGTASGGIFFTDPDGTRLEVYAPNGAQDAPAPSGAAPTCGFF</sequence>
<dbReference type="GO" id="GO:0046872">
    <property type="term" value="F:metal ion binding"/>
    <property type="evidence" value="ECO:0007669"/>
    <property type="project" value="UniProtKB-KW"/>
</dbReference>
<name>A0A1S1JH63_9MYCO</name>
<gene>
    <name evidence="3" type="ORF">BKG61_29980</name>
</gene>
<accession>A0A1Q9WAU7</accession>
<dbReference type="CDD" id="cd06587">
    <property type="entry name" value="VOC"/>
    <property type="match status" value="1"/>
</dbReference>
<dbReference type="EMBL" id="MLHV01000060">
    <property type="protein sequence ID" value="OHT80032.1"/>
    <property type="molecule type" value="Genomic_DNA"/>
</dbReference>